<dbReference type="EMBL" id="CP002116">
    <property type="protein sequence ID" value="ADK79801.1"/>
    <property type="molecule type" value="Genomic_DNA"/>
</dbReference>
<accession>E1RBS1</accession>
<dbReference type="RefSeq" id="WP_013253265.1">
    <property type="nucleotide sequence ID" value="NC_014364.1"/>
</dbReference>
<dbReference type="AlphaFoldDB" id="E1RBS1"/>
<dbReference type="InterPro" id="IPR029058">
    <property type="entry name" value="AB_hydrolase_fold"/>
</dbReference>
<name>E1RBS1_SEDSS</name>
<sequence length="248" mass="28084">MPYFNFQGKKIFYSVKGEGPLLIILPGNTATSAAHENELTYFSDRYCTVSLDFLGTGKSDRIKQWNSDWWEDSSHQVAALVEHLNYKEAVLLGISGGAIIAIAVAINHPDYVKAVVADSFSLHFTEEMYKNNVLKERANITEQQQTFWSSMHGSDWQDVVHADTEMIEMVVKEGGFCINGRPENIKCPVLLTYSEKDSFLPNVKEIAAGLGKRISNCEVRIFLHGDHPLIWTNSREFFQTVDEFLLKL</sequence>
<keyword evidence="3" id="KW-1185">Reference proteome</keyword>
<dbReference type="PANTHER" id="PTHR43798:SF33">
    <property type="entry name" value="HYDROLASE, PUTATIVE (AFU_ORTHOLOGUE AFUA_2G14860)-RELATED"/>
    <property type="match status" value="1"/>
</dbReference>
<evidence type="ECO:0000313" key="2">
    <source>
        <dbReference type="EMBL" id="ADK79801.1"/>
    </source>
</evidence>
<dbReference type="Proteomes" id="UP000002318">
    <property type="component" value="Chromosome"/>
</dbReference>
<gene>
    <name evidence="2" type="ordered locus">Spirs_0661</name>
</gene>
<dbReference type="Pfam" id="PF00561">
    <property type="entry name" value="Abhydrolase_1"/>
    <property type="match status" value="1"/>
</dbReference>
<dbReference type="GO" id="GO:0016787">
    <property type="term" value="F:hydrolase activity"/>
    <property type="evidence" value="ECO:0007669"/>
    <property type="project" value="UniProtKB-KW"/>
</dbReference>
<dbReference type="HOGENOM" id="CLU_020336_46_0_12"/>
<dbReference type="Gene3D" id="3.40.50.1820">
    <property type="entry name" value="alpha/beta hydrolase"/>
    <property type="match status" value="1"/>
</dbReference>
<evidence type="ECO:0000313" key="3">
    <source>
        <dbReference type="Proteomes" id="UP000002318"/>
    </source>
</evidence>
<dbReference type="KEGG" id="ssm:Spirs_0661"/>
<reference evidence="2 3" key="1">
    <citation type="journal article" date="2010" name="Stand. Genomic Sci.">
        <title>Complete genome sequence of Spirochaeta smaragdinae type strain (SEBR 4228).</title>
        <authorList>
            <person name="Mavromatis K."/>
            <person name="Yasawong M."/>
            <person name="Chertkov O."/>
            <person name="Lapidus A."/>
            <person name="Lucas S."/>
            <person name="Nolan M."/>
            <person name="Del Rio T.G."/>
            <person name="Tice H."/>
            <person name="Cheng J.F."/>
            <person name="Pitluck S."/>
            <person name="Liolios K."/>
            <person name="Ivanova N."/>
            <person name="Tapia R."/>
            <person name="Han C."/>
            <person name="Bruce D."/>
            <person name="Goodwin L."/>
            <person name="Pati A."/>
            <person name="Chen A."/>
            <person name="Palaniappan K."/>
            <person name="Land M."/>
            <person name="Hauser L."/>
            <person name="Chang Y.J."/>
            <person name="Jeffries C.D."/>
            <person name="Detter J.C."/>
            <person name="Rohde M."/>
            <person name="Brambilla E."/>
            <person name="Spring S."/>
            <person name="Goker M."/>
            <person name="Sikorski J."/>
            <person name="Woyke T."/>
            <person name="Bristow J."/>
            <person name="Eisen J.A."/>
            <person name="Markowitz V."/>
            <person name="Hugenholtz P."/>
            <person name="Klenk H.P."/>
            <person name="Kyrpides N.C."/>
        </authorList>
    </citation>
    <scope>NUCLEOTIDE SEQUENCE [LARGE SCALE GENOMIC DNA]</scope>
    <source>
        <strain evidence="3">DSM 11293 / JCM 15392 / SEBR 4228</strain>
    </source>
</reference>
<proteinExistence type="predicted"/>
<protein>
    <submittedName>
        <fullName evidence="2">Alpha/beta hydrolase fold protein</fullName>
    </submittedName>
</protein>
<organism evidence="2 3">
    <name type="scientific">Sediminispirochaeta smaragdinae (strain DSM 11293 / JCM 15392 / SEBR 4228)</name>
    <name type="common">Spirochaeta smaragdinae</name>
    <dbReference type="NCBI Taxonomy" id="573413"/>
    <lineage>
        <taxon>Bacteria</taxon>
        <taxon>Pseudomonadati</taxon>
        <taxon>Spirochaetota</taxon>
        <taxon>Spirochaetia</taxon>
        <taxon>Spirochaetales</taxon>
        <taxon>Spirochaetaceae</taxon>
        <taxon>Sediminispirochaeta</taxon>
    </lineage>
</organism>
<feature type="domain" description="AB hydrolase-1" evidence="1">
    <location>
        <begin position="20"/>
        <end position="127"/>
    </location>
</feature>
<dbReference type="InterPro" id="IPR000073">
    <property type="entry name" value="AB_hydrolase_1"/>
</dbReference>
<dbReference type="STRING" id="573413.Spirs_0661"/>
<dbReference type="eggNOG" id="COG0596">
    <property type="taxonomic scope" value="Bacteria"/>
</dbReference>
<keyword evidence="2" id="KW-0378">Hydrolase</keyword>
<dbReference type="GO" id="GO:0016020">
    <property type="term" value="C:membrane"/>
    <property type="evidence" value="ECO:0007669"/>
    <property type="project" value="TreeGrafter"/>
</dbReference>
<dbReference type="SUPFAM" id="SSF53474">
    <property type="entry name" value="alpha/beta-Hydrolases"/>
    <property type="match status" value="1"/>
</dbReference>
<dbReference type="InterPro" id="IPR050266">
    <property type="entry name" value="AB_hydrolase_sf"/>
</dbReference>
<dbReference type="PANTHER" id="PTHR43798">
    <property type="entry name" value="MONOACYLGLYCEROL LIPASE"/>
    <property type="match status" value="1"/>
</dbReference>
<evidence type="ECO:0000259" key="1">
    <source>
        <dbReference type="Pfam" id="PF00561"/>
    </source>
</evidence>